<dbReference type="PANTHER" id="PTHR37422">
    <property type="entry name" value="TEICHURONIC ACID BIOSYNTHESIS PROTEIN TUAE"/>
    <property type="match status" value="1"/>
</dbReference>
<organism evidence="7 8">
    <name type="scientific">Candidatus Kerfeldbacteria bacterium CG08_land_8_20_14_0_20_40_16</name>
    <dbReference type="NCBI Taxonomy" id="2014244"/>
    <lineage>
        <taxon>Bacteria</taxon>
        <taxon>Candidatus Kerfeldiibacteriota</taxon>
    </lineage>
</organism>
<evidence type="ECO:0000256" key="5">
    <source>
        <dbReference type="SAM" id="Phobius"/>
    </source>
</evidence>
<feature type="transmembrane region" description="Helical" evidence="5">
    <location>
        <begin position="117"/>
        <end position="134"/>
    </location>
</feature>
<keyword evidence="4 5" id="KW-0472">Membrane</keyword>
<evidence type="ECO:0000256" key="3">
    <source>
        <dbReference type="ARBA" id="ARBA00022989"/>
    </source>
</evidence>
<feature type="transmembrane region" description="Helical" evidence="5">
    <location>
        <begin position="427"/>
        <end position="445"/>
    </location>
</feature>
<dbReference type="InterPro" id="IPR051533">
    <property type="entry name" value="WaaL-like"/>
</dbReference>
<feature type="transmembrane region" description="Helical" evidence="5">
    <location>
        <begin position="385"/>
        <end position="406"/>
    </location>
</feature>
<evidence type="ECO:0000256" key="2">
    <source>
        <dbReference type="ARBA" id="ARBA00022692"/>
    </source>
</evidence>
<feature type="transmembrane region" description="Helical" evidence="5">
    <location>
        <begin position="36"/>
        <end position="53"/>
    </location>
</feature>
<dbReference type="Proteomes" id="UP000231542">
    <property type="component" value="Unassembled WGS sequence"/>
</dbReference>
<dbReference type="EMBL" id="PEXU01000049">
    <property type="protein sequence ID" value="PIS42303.1"/>
    <property type="molecule type" value="Genomic_DNA"/>
</dbReference>
<feature type="transmembrane region" description="Helical" evidence="5">
    <location>
        <begin position="318"/>
        <end position="346"/>
    </location>
</feature>
<feature type="transmembrane region" description="Helical" evidence="5">
    <location>
        <begin position="65"/>
        <end position="82"/>
    </location>
</feature>
<dbReference type="AlphaFoldDB" id="A0A2H0YX55"/>
<comment type="subcellular location">
    <subcellularLocation>
        <location evidence="1">Membrane</location>
        <topology evidence="1">Multi-pass membrane protein</topology>
    </subcellularLocation>
</comment>
<sequence>MNFSSNSSQRYDRILFGGIVLLIFSALLGWSSRTVWVLAIMEVVILCLFLLFLTGLAKKEVKLPLSLKLFLFCSLLSVIFSVYRYNSIVGLVKIFLFIIAFWIVTQATKTIKQLNNLTIALSITALIASIYGIINFFQLQDITLGVASFFGWRNIFGGFILLFLPLVLTLYLTTNKKWEKYFLGLTTILLAVNFYFSFSQAAWLSFIVVFLGLIWFLRKMNKKQLILRLAIILVITTLSIILLPKLHHLLKPMGAEANLEQASSVQSLSIQNRLDYWKTSLEIFYHYPILGVGLGNFKTLYTHFQQNIWSFSVSPHNFFLLLLTEIGILGTLAFLIFVISLLRNGIKIIKQSRQNDHAIYYISIGLLGSLAASLIHNLFDLDWEVPVLLLIFFIEAGLIFSIKEIVSKESASIIPDSEKQGGIRKPLFSFILFIILGYLVIIPVLTDLWNERVENIQEDSVNSEQSIPILEKAASFNRLNADLYQNLSESYQFKILDHQGDREENQYLSVKYAQKAADFDPLSAERHFQLGYALNFVTSSKDEEIKKAETEIKKAIEYDQFNKIYYYQILAFVLERQEKYQEAIAVLDIPLALYSEDALNKIFVDEEKYNQILNSLEKIREYRDLIKQKTE</sequence>
<feature type="domain" description="O-antigen ligase-related" evidence="6">
    <location>
        <begin position="186"/>
        <end position="335"/>
    </location>
</feature>
<evidence type="ECO:0000256" key="1">
    <source>
        <dbReference type="ARBA" id="ARBA00004141"/>
    </source>
</evidence>
<evidence type="ECO:0000259" key="6">
    <source>
        <dbReference type="Pfam" id="PF04932"/>
    </source>
</evidence>
<evidence type="ECO:0000256" key="4">
    <source>
        <dbReference type="ARBA" id="ARBA00023136"/>
    </source>
</evidence>
<protein>
    <recommendedName>
        <fullName evidence="6">O-antigen ligase-related domain-containing protein</fullName>
    </recommendedName>
</protein>
<evidence type="ECO:0000313" key="8">
    <source>
        <dbReference type="Proteomes" id="UP000231542"/>
    </source>
</evidence>
<evidence type="ECO:0000313" key="7">
    <source>
        <dbReference type="EMBL" id="PIS42303.1"/>
    </source>
</evidence>
<gene>
    <name evidence="7" type="ORF">COT24_04550</name>
</gene>
<feature type="transmembrane region" description="Helical" evidence="5">
    <location>
        <begin position="154"/>
        <end position="173"/>
    </location>
</feature>
<dbReference type="Pfam" id="PF04932">
    <property type="entry name" value="Wzy_C"/>
    <property type="match status" value="1"/>
</dbReference>
<keyword evidence="2 5" id="KW-0812">Transmembrane</keyword>
<accession>A0A2H0YX55</accession>
<feature type="transmembrane region" description="Helical" evidence="5">
    <location>
        <begin position="202"/>
        <end position="218"/>
    </location>
</feature>
<dbReference type="Gene3D" id="1.25.40.10">
    <property type="entry name" value="Tetratricopeptide repeat domain"/>
    <property type="match status" value="1"/>
</dbReference>
<feature type="transmembrane region" description="Helical" evidence="5">
    <location>
        <begin position="88"/>
        <end position="105"/>
    </location>
</feature>
<dbReference type="PANTHER" id="PTHR37422:SF13">
    <property type="entry name" value="LIPOPOLYSACCHARIDE BIOSYNTHESIS PROTEIN PA4999-RELATED"/>
    <property type="match status" value="1"/>
</dbReference>
<name>A0A2H0YX55_9BACT</name>
<feature type="transmembrane region" description="Helical" evidence="5">
    <location>
        <begin position="180"/>
        <end position="196"/>
    </location>
</feature>
<dbReference type="GO" id="GO:0016020">
    <property type="term" value="C:membrane"/>
    <property type="evidence" value="ECO:0007669"/>
    <property type="project" value="UniProtKB-SubCell"/>
</dbReference>
<keyword evidence="3 5" id="KW-1133">Transmembrane helix</keyword>
<dbReference type="SUPFAM" id="SSF48452">
    <property type="entry name" value="TPR-like"/>
    <property type="match status" value="1"/>
</dbReference>
<dbReference type="InterPro" id="IPR007016">
    <property type="entry name" value="O-antigen_ligase-rel_domated"/>
</dbReference>
<feature type="transmembrane region" description="Helical" evidence="5">
    <location>
        <begin position="12"/>
        <end position="30"/>
    </location>
</feature>
<reference evidence="7 8" key="1">
    <citation type="submission" date="2017-09" db="EMBL/GenBank/DDBJ databases">
        <title>Depth-based differentiation of microbial function through sediment-hosted aquifers and enrichment of novel symbionts in the deep terrestrial subsurface.</title>
        <authorList>
            <person name="Probst A.J."/>
            <person name="Ladd B."/>
            <person name="Jarett J.K."/>
            <person name="Geller-Mcgrath D.E."/>
            <person name="Sieber C.M."/>
            <person name="Emerson J.B."/>
            <person name="Anantharaman K."/>
            <person name="Thomas B.C."/>
            <person name="Malmstrom R."/>
            <person name="Stieglmeier M."/>
            <person name="Klingl A."/>
            <person name="Woyke T."/>
            <person name="Ryan C.M."/>
            <person name="Banfield J.F."/>
        </authorList>
    </citation>
    <scope>NUCLEOTIDE SEQUENCE [LARGE SCALE GENOMIC DNA]</scope>
    <source>
        <strain evidence="7">CG08_land_8_20_14_0_20_40_16</strain>
    </source>
</reference>
<proteinExistence type="predicted"/>
<comment type="caution">
    <text evidence="7">The sequence shown here is derived from an EMBL/GenBank/DDBJ whole genome shotgun (WGS) entry which is preliminary data.</text>
</comment>
<feature type="transmembrane region" description="Helical" evidence="5">
    <location>
        <begin position="358"/>
        <end position="379"/>
    </location>
</feature>
<dbReference type="InterPro" id="IPR011990">
    <property type="entry name" value="TPR-like_helical_dom_sf"/>
</dbReference>
<feature type="transmembrane region" description="Helical" evidence="5">
    <location>
        <begin position="225"/>
        <end position="243"/>
    </location>
</feature>